<reference evidence="9 10" key="1">
    <citation type="submission" date="2014-11" db="EMBL/GenBank/DDBJ databases">
        <authorList>
            <person name="Zhu J."/>
            <person name="Qi W."/>
            <person name="Song R."/>
        </authorList>
    </citation>
    <scope>NUCLEOTIDE SEQUENCE [LARGE SCALE GENOMIC DNA]</scope>
</reference>
<evidence type="ECO:0000313" key="9">
    <source>
        <dbReference type="EMBL" id="CEM08577.1"/>
    </source>
</evidence>
<keyword evidence="5 7" id="KW-0472">Membrane</keyword>
<feature type="transmembrane region" description="Helical" evidence="7">
    <location>
        <begin position="294"/>
        <end position="312"/>
    </location>
</feature>
<evidence type="ECO:0000256" key="4">
    <source>
        <dbReference type="ARBA" id="ARBA00022989"/>
    </source>
</evidence>
<feature type="transmembrane region" description="Helical" evidence="7">
    <location>
        <begin position="134"/>
        <end position="152"/>
    </location>
</feature>
<dbReference type="PhylomeDB" id="A0A0G4F7D4"/>
<dbReference type="EMBL" id="CDMY01000385">
    <property type="protein sequence ID" value="CEM08577.1"/>
    <property type="molecule type" value="Genomic_DNA"/>
</dbReference>
<dbReference type="InterPro" id="IPR015414">
    <property type="entry name" value="TMEM64"/>
</dbReference>
<evidence type="ECO:0000256" key="5">
    <source>
        <dbReference type="ARBA" id="ARBA00023136"/>
    </source>
</evidence>
<evidence type="ECO:0000259" key="8">
    <source>
        <dbReference type="Pfam" id="PF09335"/>
    </source>
</evidence>
<dbReference type="GO" id="GO:0005886">
    <property type="term" value="C:plasma membrane"/>
    <property type="evidence" value="ECO:0007669"/>
    <property type="project" value="UniProtKB-SubCell"/>
</dbReference>
<keyword evidence="4 7" id="KW-1133">Transmembrane helix</keyword>
<dbReference type="AlphaFoldDB" id="A0A0G4F7D4"/>
<feature type="transmembrane region" description="Helical" evidence="7">
    <location>
        <begin position="258"/>
        <end position="282"/>
    </location>
</feature>
<evidence type="ECO:0000313" key="10">
    <source>
        <dbReference type="Proteomes" id="UP000041254"/>
    </source>
</evidence>
<dbReference type="OMA" id="AFNYVMG"/>
<proteinExistence type="predicted"/>
<feature type="transmembrane region" description="Helical" evidence="7">
    <location>
        <begin position="95"/>
        <end position="114"/>
    </location>
</feature>
<evidence type="ECO:0000256" key="1">
    <source>
        <dbReference type="ARBA" id="ARBA00004651"/>
    </source>
</evidence>
<name>A0A0G4F7D4_VITBC</name>
<keyword evidence="10" id="KW-1185">Reference proteome</keyword>
<evidence type="ECO:0000256" key="7">
    <source>
        <dbReference type="SAM" id="Phobius"/>
    </source>
</evidence>
<feature type="compositionally biased region" description="Basic and acidic residues" evidence="6">
    <location>
        <begin position="57"/>
        <end position="76"/>
    </location>
</feature>
<dbReference type="Proteomes" id="UP000041254">
    <property type="component" value="Unassembled WGS sequence"/>
</dbReference>
<evidence type="ECO:0000256" key="2">
    <source>
        <dbReference type="ARBA" id="ARBA00022475"/>
    </source>
</evidence>
<organism evidence="9 10">
    <name type="scientific">Vitrella brassicaformis (strain CCMP3155)</name>
    <dbReference type="NCBI Taxonomy" id="1169540"/>
    <lineage>
        <taxon>Eukaryota</taxon>
        <taxon>Sar</taxon>
        <taxon>Alveolata</taxon>
        <taxon>Colpodellida</taxon>
        <taxon>Vitrellaceae</taxon>
        <taxon>Vitrella</taxon>
    </lineage>
</organism>
<sequence>MANARTHRVVNGAQPFVVFLNMSNCEWCQRLMKPFMKKVHKSEQEGMPNPELEAEMSTEHPDSAHIESEEERTEATEAKAKRTWREWVFVSWKKLLILAIMIIMIIAVVIDSLTSKHMVNAVRSFLERVEDNPGPGWAVFVVVYMVATVGFLPGSILTLGAGFTFVSALGIGVGLPLAISAVFIGAFMGAQLAFLGGRFVLKDFVESLVNKFRVIKAIDNVFETQGLKINFLLRLSPVVPFSAFNYVMGGTSSRYKDYAIGTIAIIPGTALYVYIGAIPAIFSDGGGSGDVINTVVITVGLLATVIAVYLITR</sequence>
<protein>
    <recommendedName>
        <fullName evidence="8">VTT domain-containing protein</fullName>
    </recommendedName>
</protein>
<evidence type="ECO:0000256" key="3">
    <source>
        <dbReference type="ARBA" id="ARBA00022692"/>
    </source>
</evidence>
<keyword evidence="3 7" id="KW-0812">Transmembrane</keyword>
<accession>A0A0G4F7D4</accession>
<feature type="region of interest" description="Disordered" evidence="6">
    <location>
        <begin position="53"/>
        <end position="76"/>
    </location>
</feature>
<dbReference type="STRING" id="1169540.A0A0G4F7D4"/>
<keyword evidence="2" id="KW-1003">Cell membrane</keyword>
<dbReference type="PANTHER" id="PTHR12677">
    <property type="entry name" value="GOLGI APPARATUS MEMBRANE PROTEIN TVP38-RELATED"/>
    <property type="match status" value="1"/>
</dbReference>
<evidence type="ECO:0000256" key="6">
    <source>
        <dbReference type="SAM" id="MobiDB-lite"/>
    </source>
</evidence>
<dbReference type="PANTHER" id="PTHR12677:SF59">
    <property type="entry name" value="GOLGI APPARATUS MEMBRANE PROTEIN TVP38-RELATED"/>
    <property type="match status" value="1"/>
</dbReference>
<gene>
    <name evidence="9" type="ORF">Vbra_14638</name>
</gene>
<dbReference type="VEuPathDB" id="CryptoDB:Vbra_14638"/>
<dbReference type="OrthoDB" id="312858at2759"/>
<dbReference type="InParanoid" id="A0A0G4F7D4"/>
<feature type="domain" description="VTT" evidence="8">
    <location>
        <begin position="152"/>
        <end position="277"/>
    </location>
</feature>
<dbReference type="Pfam" id="PF09335">
    <property type="entry name" value="VTT_dom"/>
    <property type="match status" value="1"/>
</dbReference>
<comment type="subcellular location">
    <subcellularLocation>
        <location evidence="1">Cell membrane</location>
        <topology evidence="1">Multi-pass membrane protein</topology>
    </subcellularLocation>
</comment>
<dbReference type="InterPro" id="IPR032816">
    <property type="entry name" value="VTT_dom"/>
</dbReference>